<reference evidence="1" key="1">
    <citation type="submission" date="2019-09" db="EMBL/GenBank/DDBJ databases">
        <title>Draft genome information of white flower Hibiscus syriacus.</title>
        <authorList>
            <person name="Kim Y.-M."/>
        </authorList>
    </citation>
    <scope>NUCLEOTIDE SEQUENCE [LARGE SCALE GENOMIC DNA]</scope>
    <source>
        <strain evidence="1">YM2019G1</strain>
    </source>
</reference>
<organism evidence="1 2">
    <name type="scientific">Hibiscus syriacus</name>
    <name type="common">Rose of Sharon</name>
    <dbReference type="NCBI Taxonomy" id="106335"/>
    <lineage>
        <taxon>Eukaryota</taxon>
        <taxon>Viridiplantae</taxon>
        <taxon>Streptophyta</taxon>
        <taxon>Embryophyta</taxon>
        <taxon>Tracheophyta</taxon>
        <taxon>Spermatophyta</taxon>
        <taxon>Magnoliopsida</taxon>
        <taxon>eudicotyledons</taxon>
        <taxon>Gunneridae</taxon>
        <taxon>Pentapetalae</taxon>
        <taxon>rosids</taxon>
        <taxon>malvids</taxon>
        <taxon>Malvales</taxon>
        <taxon>Malvaceae</taxon>
        <taxon>Malvoideae</taxon>
        <taxon>Hibiscus</taxon>
    </lineage>
</organism>
<dbReference type="Proteomes" id="UP000436088">
    <property type="component" value="Unassembled WGS sequence"/>
</dbReference>
<accession>A0A6A2ZIL7</accession>
<sequence>MFQDKVLNFIQDSYHVQSETLYVPESLQMKKDMSSKQEAFDLKAYRAKNRHFVHREDCSDILDWIRRTQGVQS</sequence>
<keyword evidence="2" id="KW-1185">Reference proteome</keyword>
<name>A0A6A2ZIL7_HIBSY</name>
<dbReference type="EMBL" id="VEPZ02001143">
    <property type="protein sequence ID" value="KAE8691861.1"/>
    <property type="molecule type" value="Genomic_DNA"/>
</dbReference>
<evidence type="ECO:0000313" key="2">
    <source>
        <dbReference type="Proteomes" id="UP000436088"/>
    </source>
</evidence>
<evidence type="ECO:0000313" key="1">
    <source>
        <dbReference type="EMBL" id="KAE8691861.1"/>
    </source>
</evidence>
<gene>
    <name evidence="1" type="ORF">F3Y22_tig00110865pilonHSYRG00162</name>
</gene>
<proteinExistence type="predicted"/>
<protein>
    <submittedName>
        <fullName evidence="1">Uncharacterized protein</fullName>
    </submittedName>
</protein>
<comment type="caution">
    <text evidence="1">The sequence shown here is derived from an EMBL/GenBank/DDBJ whole genome shotgun (WGS) entry which is preliminary data.</text>
</comment>
<dbReference type="AlphaFoldDB" id="A0A6A2ZIL7"/>